<dbReference type="STRING" id="1458985.BJP34_02570"/>
<dbReference type="AlphaFoldDB" id="A0A1D8TLF3"/>
<protein>
    <recommendedName>
        <fullName evidence="1">PatA-like N-terminal domain-containing protein</fullName>
    </recommendedName>
</protein>
<gene>
    <name evidence="2" type="ORF">BJP34_02570</name>
</gene>
<evidence type="ECO:0000313" key="3">
    <source>
        <dbReference type="Proteomes" id="UP000177870"/>
    </source>
</evidence>
<feature type="domain" description="PatA-like N-terminal" evidence="1">
    <location>
        <begin position="4"/>
        <end position="166"/>
    </location>
</feature>
<dbReference type="RefSeq" id="WP_070390984.1">
    <property type="nucleotide sequence ID" value="NZ_CP017599.1"/>
</dbReference>
<dbReference type="Pfam" id="PF14332">
    <property type="entry name" value="DUF4388"/>
    <property type="match status" value="1"/>
</dbReference>
<dbReference type="Proteomes" id="UP000177870">
    <property type="component" value="Chromosome"/>
</dbReference>
<dbReference type="OrthoDB" id="424057at2"/>
<reference evidence="3" key="1">
    <citation type="submission" date="2016-10" db="EMBL/GenBank/DDBJ databases">
        <title>Comparative genomics uncovers the prolific and rare metabolic potential of the cyanobacterial genus Moorea.</title>
        <authorList>
            <person name="Leao T."/>
            <person name="Castelao G."/>
            <person name="Korobeynikov A."/>
            <person name="Monroe E.A."/>
            <person name="Podell S."/>
            <person name="Glukhov E."/>
            <person name="Allen E."/>
            <person name="Gerwick W.H."/>
            <person name="Gerwick L."/>
        </authorList>
    </citation>
    <scope>NUCLEOTIDE SEQUENCE [LARGE SCALE GENOMIC DNA]</scope>
    <source>
        <strain evidence="3">PAL-8-15-08-1</strain>
    </source>
</reference>
<evidence type="ECO:0000259" key="1">
    <source>
        <dbReference type="Pfam" id="PF14332"/>
    </source>
</evidence>
<dbReference type="InterPro" id="IPR025497">
    <property type="entry name" value="PatA-like_N"/>
</dbReference>
<proteinExistence type="predicted"/>
<sequence length="252" mass="28248">MSVTGHLTDISLPEVFQFIAQGQKTGLLRLLPLPRNQVTPRRTHYIWVYQGHLVAAADRLDNQGLVSLIVKHCGVSERVIAKLAQLCAIDKPLGLCLKTQGALQGDQLKQLFRMQILQHVCALFQLRDCQFNFEQNVPIPTREMTGLSMPTKIAMLKGLRSLRNWEALADKLPDPNGGLVSINGGQPKYSLDSIEWQVWEYTNGNVSVKRIARQLRVPVEKVQQVAFRLITTGLVEEVPLLVSNLCDLSTFN</sequence>
<organism evidence="2 3">
    <name type="scientific">Moorena producens PAL-8-15-08-1</name>
    <dbReference type="NCBI Taxonomy" id="1458985"/>
    <lineage>
        <taxon>Bacteria</taxon>
        <taxon>Bacillati</taxon>
        <taxon>Cyanobacteriota</taxon>
        <taxon>Cyanophyceae</taxon>
        <taxon>Coleofasciculales</taxon>
        <taxon>Coleofasciculaceae</taxon>
        <taxon>Moorena</taxon>
    </lineage>
</organism>
<dbReference type="KEGG" id="mpro:BJP34_02570"/>
<dbReference type="EMBL" id="CP017599">
    <property type="protein sequence ID" value="AOW98477.1"/>
    <property type="molecule type" value="Genomic_DNA"/>
</dbReference>
<evidence type="ECO:0000313" key="2">
    <source>
        <dbReference type="EMBL" id="AOW98477.1"/>
    </source>
</evidence>
<name>A0A1D8TLF3_9CYAN</name>
<accession>A0A1D8TLF3</accession>